<dbReference type="Gene3D" id="3.40.30.10">
    <property type="entry name" value="Glutaredoxin"/>
    <property type="match status" value="1"/>
</dbReference>
<dbReference type="PROSITE" id="PS50404">
    <property type="entry name" value="GST_NTER"/>
    <property type="match status" value="1"/>
</dbReference>
<dbReference type="PANTHER" id="PTHR44188:SF1">
    <property type="entry name" value="GDAP1, ISOFORM A"/>
    <property type="match status" value="1"/>
</dbReference>
<comment type="similarity">
    <text evidence="1">Belongs to the GST superfamily.</text>
</comment>
<dbReference type="Gene3D" id="1.20.1050.10">
    <property type="match status" value="1"/>
</dbReference>
<name>A0A8B6EUE2_MYTGA</name>
<evidence type="ECO:0000313" key="5">
    <source>
        <dbReference type="Proteomes" id="UP000596742"/>
    </source>
</evidence>
<organism evidence="4 5">
    <name type="scientific">Mytilus galloprovincialis</name>
    <name type="common">Mediterranean mussel</name>
    <dbReference type="NCBI Taxonomy" id="29158"/>
    <lineage>
        <taxon>Eukaryota</taxon>
        <taxon>Metazoa</taxon>
        <taxon>Spiralia</taxon>
        <taxon>Lophotrochozoa</taxon>
        <taxon>Mollusca</taxon>
        <taxon>Bivalvia</taxon>
        <taxon>Autobranchia</taxon>
        <taxon>Pteriomorphia</taxon>
        <taxon>Mytilida</taxon>
        <taxon>Mytiloidea</taxon>
        <taxon>Mytilidae</taxon>
        <taxon>Mytilinae</taxon>
        <taxon>Mytilus</taxon>
    </lineage>
</organism>
<evidence type="ECO:0000256" key="2">
    <source>
        <dbReference type="SAM" id="Phobius"/>
    </source>
</evidence>
<accession>A0A8B6EUE2</accession>
<dbReference type="SFLD" id="SFLDS00019">
    <property type="entry name" value="Glutathione_Transferase_(cytos"/>
    <property type="match status" value="1"/>
</dbReference>
<keyword evidence="2" id="KW-1133">Transmembrane helix</keyword>
<feature type="transmembrane region" description="Helical" evidence="2">
    <location>
        <begin position="322"/>
        <end position="340"/>
    </location>
</feature>
<protein>
    <recommendedName>
        <fullName evidence="3">GST N-terminal domain-containing protein</fullName>
    </recommendedName>
</protein>
<gene>
    <name evidence="4" type="ORF">MGAL_10B061090</name>
</gene>
<dbReference type="GO" id="GO:0005741">
    <property type="term" value="C:mitochondrial outer membrane"/>
    <property type="evidence" value="ECO:0007669"/>
    <property type="project" value="TreeGrafter"/>
</dbReference>
<keyword evidence="5" id="KW-1185">Reference proteome</keyword>
<dbReference type="GO" id="GO:0008053">
    <property type="term" value="P:mitochondrial fusion"/>
    <property type="evidence" value="ECO:0007669"/>
    <property type="project" value="TreeGrafter"/>
</dbReference>
<dbReference type="GO" id="GO:0006626">
    <property type="term" value="P:protein targeting to mitochondrion"/>
    <property type="evidence" value="ECO:0007669"/>
    <property type="project" value="TreeGrafter"/>
</dbReference>
<evidence type="ECO:0000259" key="3">
    <source>
        <dbReference type="PROSITE" id="PS50404"/>
    </source>
</evidence>
<dbReference type="SUPFAM" id="SSF52833">
    <property type="entry name" value="Thioredoxin-like"/>
    <property type="match status" value="1"/>
</dbReference>
<dbReference type="PANTHER" id="PTHR44188">
    <property type="entry name" value="GDAP1, ISOFORM A"/>
    <property type="match status" value="1"/>
</dbReference>
<dbReference type="Pfam" id="PF13409">
    <property type="entry name" value="GST_N_2"/>
    <property type="match status" value="1"/>
</dbReference>
<dbReference type="InterPro" id="IPR040079">
    <property type="entry name" value="Glutathione_S-Trfase"/>
</dbReference>
<dbReference type="Proteomes" id="UP000596742">
    <property type="component" value="Unassembled WGS sequence"/>
</dbReference>
<sequence>MSLRAGRAESKSDIGGATFCTRHAIIKLFIVWLSPLLTPGQAKLVESIKKTAVLALFEKGCPFNRKIINIHNGEQRTPEYMKMNPQGLVPLLKDGEKIVVESEKIIDYVDDQVKSGPTLVPDPSTSVGKEVKRLREFIDAIRIEIVTYGLLFNPELSISGIKIPKMLSNVKLINEKMQKNIASLEEAAQEYPDLRDSYIAKYQKTKKFYEDTVNKENVIEHLEDTDHRCEYLEECLRRSKESSGGKEYWLTGTQFNAADILLAVFMDRIVLLGLEDRYFCKTKRPLLYDYLQRIGQRKSVQMLRADVKTAFTMIMWNAAKAAVPYVVGIGLAIGAGVWLMKNKSRVINAFVEK</sequence>
<comment type="caution">
    <text evidence="4">The sequence shown here is derived from an EMBL/GenBank/DDBJ whole genome shotgun (WGS) entry which is preliminary data.</text>
</comment>
<dbReference type="EMBL" id="UYJE01005613">
    <property type="protein sequence ID" value="VDI38711.1"/>
    <property type="molecule type" value="Genomic_DNA"/>
</dbReference>
<reference evidence="4" key="1">
    <citation type="submission" date="2018-11" db="EMBL/GenBank/DDBJ databases">
        <authorList>
            <person name="Alioto T."/>
            <person name="Alioto T."/>
        </authorList>
    </citation>
    <scope>NUCLEOTIDE SEQUENCE</scope>
</reference>
<keyword evidence="2" id="KW-0472">Membrane</keyword>
<dbReference type="SUPFAM" id="SSF47616">
    <property type="entry name" value="GST C-terminal domain-like"/>
    <property type="match status" value="1"/>
</dbReference>
<keyword evidence="2" id="KW-0812">Transmembrane</keyword>
<dbReference type="GO" id="GO:0000266">
    <property type="term" value="P:mitochondrial fission"/>
    <property type="evidence" value="ECO:0007669"/>
    <property type="project" value="TreeGrafter"/>
</dbReference>
<proteinExistence type="inferred from homology"/>
<dbReference type="OrthoDB" id="249703at2759"/>
<dbReference type="AlphaFoldDB" id="A0A8B6EUE2"/>
<feature type="domain" description="GST N-terminal" evidence="3">
    <location>
        <begin position="54"/>
        <end position="117"/>
    </location>
</feature>
<dbReference type="InterPro" id="IPR036249">
    <property type="entry name" value="Thioredoxin-like_sf"/>
</dbReference>
<dbReference type="InterPro" id="IPR004045">
    <property type="entry name" value="Glutathione_S-Trfase_N"/>
</dbReference>
<evidence type="ECO:0000256" key="1">
    <source>
        <dbReference type="ARBA" id="ARBA00007409"/>
    </source>
</evidence>
<dbReference type="InterPro" id="IPR036282">
    <property type="entry name" value="Glutathione-S-Trfase_C_sf"/>
</dbReference>
<evidence type="ECO:0000313" key="4">
    <source>
        <dbReference type="EMBL" id="VDI38711.1"/>
    </source>
</evidence>
<dbReference type="SFLD" id="SFLDG00358">
    <property type="entry name" value="Main_(cytGST)"/>
    <property type="match status" value="1"/>
</dbReference>